<dbReference type="Pfam" id="PF04041">
    <property type="entry name" value="Glyco_hydro_130"/>
    <property type="match status" value="1"/>
</dbReference>
<keyword evidence="1" id="KW-0328">Glycosyltransferase</keyword>
<protein>
    <recommendedName>
        <fullName evidence="7">Glycosidase</fullName>
    </recommendedName>
</protein>
<dbReference type="SUPFAM" id="SSF75005">
    <property type="entry name" value="Arabinanase/levansucrase/invertase"/>
    <property type="match status" value="1"/>
</dbReference>
<dbReference type="AlphaFoldDB" id="A0A1F6XNM8"/>
<accession>A0A1F6XNM8</accession>
<evidence type="ECO:0000313" key="5">
    <source>
        <dbReference type="EMBL" id="OGI95734.1"/>
    </source>
</evidence>
<dbReference type="GO" id="GO:0016757">
    <property type="term" value="F:glycosyltransferase activity"/>
    <property type="evidence" value="ECO:0007669"/>
    <property type="project" value="UniProtKB-KW"/>
</dbReference>
<comment type="similarity">
    <text evidence="3">Belongs to the glycosyl hydrolase 130 family.</text>
</comment>
<name>A0A1F6XNM8_9BACT</name>
<evidence type="ECO:0000256" key="2">
    <source>
        <dbReference type="ARBA" id="ARBA00022679"/>
    </source>
</evidence>
<dbReference type="PANTHER" id="PTHR34106">
    <property type="entry name" value="GLYCOSIDASE"/>
    <property type="match status" value="1"/>
</dbReference>
<evidence type="ECO:0000256" key="3">
    <source>
        <dbReference type="ARBA" id="ARBA00024356"/>
    </source>
</evidence>
<organism evidence="5 6">
    <name type="scientific">Candidatus Nomurabacteria bacterium RIFCSPLOWO2_01_FULL_42_17</name>
    <dbReference type="NCBI Taxonomy" id="1801780"/>
    <lineage>
        <taxon>Bacteria</taxon>
        <taxon>Candidatus Nomuraibacteriota</taxon>
    </lineage>
</organism>
<dbReference type="PANTHER" id="PTHR34106:SF5">
    <property type="entry name" value="GLYCOSIDASE"/>
    <property type="match status" value="1"/>
</dbReference>
<evidence type="ECO:0000256" key="1">
    <source>
        <dbReference type="ARBA" id="ARBA00022676"/>
    </source>
</evidence>
<gene>
    <name evidence="5" type="ORF">A2917_00230</name>
</gene>
<feature type="compositionally biased region" description="Basic residues" evidence="4">
    <location>
        <begin position="21"/>
        <end position="34"/>
    </location>
</feature>
<dbReference type="InterPro" id="IPR007184">
    <property type="entry name" value="Mannoside_phosphorylase"/>
</dbReference>
<reference evidence="5 6" key="1">
    <citation type="journal article" date="2016" name="Nat. Commun.">
        <title>Thousands of microbial genomes shed light on interconnected biogeochemical processes in an aquifer system.</title>
        <authorList>
            <person name="Anantharaman K."/>
            <person name="Brown C.T."/>
            <person name="Hug L.A."/>
            <person name="Sharon I."/>
            <person name="Castelle C.J."/>
            <person name="Probst A.J."/>
            <person name="Thomas B.C."/>
            <person name="Singh A."/>
            <person name="Wilkins M.J."/>
            <person name="Karaoz U."/>
            <person name="Brodie E.L."/>
            <person name="Williams K.H."/>
            <person name="Hubbard S.S."/>
            <person name="Banfield J.F."/>
        </authorList>
    </citation>
    <scope>NUCLEOTIDE SEQUENCE [LARGE SCALE GENOMIC DNA]</scope>
</reference>
<proteinExistence type="inferred from homology"/>
<evidence type="ECO:0000313" key="6">
    <source>
        <dbReference type="Proteomes" id="UP000178104"/>
    </source>
</evidence>
<feature type="region of interest" description="Disordered" evidence="4">
    <location>
        <begin position="1"/>
        <end position="37"/>
    </location>
</feature>
<dbReference type="CDD" id="cd18614">
    <property type="entry name" value="GH130"/>
    <property type="match status" value="1"/>
</dbReference>
<comment type="caution">
    <text evidence="5">The sequence shown here is derived from an EMBL/GenBank/DDBJ whole genome shotgun (WGS) entry which is preliminary data.</text>
</comment>
<dbReference type="Proteomes" id="UP000178104">
    <property type="component" value="Unassembled WGS sequence"/>
</dbReference>
<dbReference type="EMBL" id="MFVE01000002">
    <property type="protein sequence ID" value="OGI95734.1"/>
    <property type="molecule type" value="Genomic_DNA"/>
</dbReference>
<keyword evidence="2" id="KW-0808">Transferase</keyword>
<dbReference type="Gene3D" id="2.115.10.20">
    <property type="entry name" value="Glycosyl hydrolase domain, family 43"/>
    <property type="match status" value="1"/>
</dbReference>
<evidence type="ECO:0008006" key="7">
    <source>
        <dbReference type="Google" id="ProtNLM"/>
    </source>
</evidence>
<dbReference type="InterPro" id="IPR023296">
    <property type="entry name" value="Glyco_hydro_beta-prop_sf"/>
</dbReference>
<dbReference type="STRING" id="1801780.A2917_00230"/>
<evidence type="ECO:0000256" key="4">
    <source>
        <dbReference type="SAM" id="MobiDB-lite"/>
    </source>
</evidence>
<sequence length="400" mass="45437">MAAPKKKTTKRLNGSGSRIKSSAKRSPSSKRVVRRVGAEVRRRKIKTAKIIKIGRKVTVLDLKRFKKNPIIEPTSKRYWESKATFNPTALYHDGKVHIVYRAIGDSDNSVLGYAVSKDGVTISKSLPEPVYFHCPPQNRDTFPLISLISYGSGGGWGGGCEDPRLTLLGDRLYMIYTAFDGWGSVRMTLTSISLEDFISHRWNWRSPVLISPPGQINKNWVLFPEKIKKDGKEKYAILHSISPRIMIDYLDSLDELDGTKYIYSIHQGSPMWGARDKLIRGVGPTPLHTKYGWLILYHKMEKGETHRYKLWAMILDLKDPTKILYDSKQPILEPDEWYENEGYKEGVVYSCGAIIKDGKLFVYYGGADKVSCVATADLDKFLQELTQRSGSKLKINIIKR</sequence>
<feature type="compositionally biased region" description="Basic residues" evidence="4">
    <location>
        <begin position="1"/>
        <end position="10"/>
    </location>
</feature>